<evidence type="ECO:0000313" key="2">
    <source>
        <dbReference type="Proteomes" id="UP000799330"/>
    </source>
</evidence>
<evidence type="ECO:0000313" key="1">
    <source>
        <dbReference type="EMBL" id="NCS58270.1"/>
    </source>
</evidence>
<dbReference type="Proteomes" id="UP000799330">
    <property type="component" value="Unassembled WGS sequence"/>
</dbReference>
<dbReference type="EMBL" id="JAADAI010000219">
    <property type="protein sequence ID" value="NCS58270.1"/>
    <property type="molecule type" value="Genomic_DNA"/>
</dbReference>
<sequence>MPSAFYPRRDAIALTPAPKAIAMPKKLLLPKTIAPPYPQKVIALCVPIPSNGNFNV</sequence>
<name>A0A966G1A5_MICAE</name>
<comment type="caution">
    <text evidence="1">The sequence shown here is derived from an EMBL/GenBank/DDBJ whole genome shotgun (WGS) entry which is preliminary data.</text>
</comment>
<protein>
    <submittedName>
        <fullName evidence="1">Uncharacterized protein</fullName>
    </submittedName>
</protein>
<organism evidence="1 2">
    <name type="scientific">Microcystis aeruginosa G11-04</name>
    <dbReference type="NCBI Taxonomy" id="2685956"/>
    <lineage>
        <taxon>Bacteria</taxon>
        <taxon>Bacillati</taxon>
        <taxon>Cyanobacteriota</taxon>
        <taxon>Cyanophyceae</taxon>
        <taxon>Oscillatoriophycideae</taxon>
        <taxon>Chroococcales</taxon>
        <taxon>Microcystaceae</taxon>
        <taxon>Microcystis</taxon>
    </lineage>
</organism>
<accession>A0A966G1A5</accession>
<proteinExistence type="predicted"/>
<dbReference type="AlphaFoldDB" id="A0A966G1A5"/>
<reference evidence="1" key="1">
    <citation type="journal article" date="2019" name="Mol. Ecol.">
        <title>Genome evolution and host-microbiome shifts correspond with intraspecific niche divergence within harmful algal bloom-forming Microcystis aeruginosa.</title>
        <authorList>
            <person name="Jackrel S.L."/>
            <person name="White J.D."/>
            <person name="Evans J.T."/>
            <person name="Buffin K."/>
            <person name="Hayden K."/>
            <person name="Sarnelle O."/>
            <person name="Denef V.J."/>
        </authorList>
    </citation>
    <scope>NUCLEOTIDE SEQUENCE</scope>
    <source>
        <strain evidence="1">G11-04</strain>
    </source>
</reference>
<gene>
    <name evidence="1" type="ORF">GPJ16_15625</name>
</gene>